<dbReference type="EMBL" id="CP113361">
    <property type="protein sequence ID" value="WAI01768.1"/>
    <property type="molecule type" value="Genomic_DNA"/>
</dbReference>
<reference evidence="1" key="1">
    <citation type="submission" date="2022-11" db="EMBL/GenBank/DDBJ databases">
        <title>Complete genome sequence of Methanogenium organophilum DSM 3596.</title>
        <authorList>
            <person name="Chen S.-C."/>
            <person name="Lai S.-J."/>
            <person name="You Y.-T."/>
        </authorList>
    </citation>
    <scope>NUCLEOTIDE SEQUENCE</scope>
    <source>
        <strain evidence="1">DSM 3596</strain>
    </source>
</reference>
<proteinExistence type="predicted"/>
<protein>
    <submittedName>
        <fullName evidence="1">Uncharacterized protein</fullName>
    </submittedName>
</protein>
<name>A0A9X9S5E2_METOG</name>
<evidence type="ECO:0000313" key="2">
    <source>
        <dbReference type="Proteomes" id="UP001163096"/>
    </source>
</evidence>
<accession>A0A9X9S5E2</accession>
<dbReference type="KEGG" id="mou:OU421_02525"/>
<dbReference type="GeneID" id="76833941"/>
<keyword evidence="2" id="KW-1185">Reference proteome</keyword>
<sequence>MKTGTKLVCALAGLAVLCVCAAMASPLATDDESGQRGMMKNGTISQFALEKMQANGIETTELETALENGDREAVRAFLQENRPTDAPEMGEGQRHAMNEERMQQMITEMQANGVDTTELETALENGDHEAVRAFMEANRPADAGTGLHHGGPSTE</sequence>
<gene>
    <name evidence="1" type="ORF">OU421_02525</name>
</gene>
<evidence type="ECO:0000313" key="1">
    <source>
        <dbReference type="EMBL" id="WAI01768.1"/>
    </source>
</evidence>
<dbReference type="RefSeq" id="WP_268187037.1">
    <property type="nucleotide sequence ID" value="NZ_CP113361.1"/>
</dbReference>
<dbReference type="AlphaFoldDB" id="A0A9X9S5E2"/>
<dbReference type="Proteomes" id="UP001163096">
    <property type="component" value="Chromosome"/>
</dbReference>
<organism evidence="1 2">
    <name type="scientific">Methanogenium organophilum</name>
    <dbReference type="NCBI Taxonomy" id="2199"/>
    <lineage>
        <taxon>Archaea</taxon>
        <taxon>Methanobacteriati</taxon>
        <taxon>Methanobacteriota</taxon>
        <taxon>Stenosarchaea group</taxon>
        <taxon>Methanomicrobia</taxon>
        <taxon>Methanomicrobiales</taxon>
        <taxon>Methanomicrobiaceae</taxon>
        <taxon>Methanogenium</taxon>
    </lineage>
</organism>